<comment type="caution">
    <text evidence="5">The sequence shown here is derived from an EMBL/GenBank/DDBJ whole genome shotgun (WGS) entry which is preliminary data.</text>
</comment>
<keyword evidence="2" id="KW-0238">DNA-binding</keyword>
<dbReference type="PANTHER" id="PTHR46796:SF13">
    <property type="entry name" value="HTH-TYPE TRANSCRIPTIONAL ACTIVATOR RHAS"/>
    <property type="match status" value="1"/>
</dbReference>
<dbReference type="InterPro" id="IPR018062">
    <property type="entry name" value="HTH_AraC-typ_CS"/>
</dbReference>
<evidence type="ECO:0000256" key="2">
    <source>
        <dbReference type="ARBA" id="ARBA00023125"/>
    </source>
</evidence>
<dbReference type="Pfam" id="PF12833">
    <property type="entry name" value="HTH_18"/>
    <property type="match status" value="1"/>
</dbReference>
<dbReference type="InterPro" id="IPR029062">
    <property type="entry name" value="Class_I_gatase-like"/>
</dbReference>
<reference evidence="5 6" key="1">
    <citation type="submission" date="2022-10" db="EMBL/GenBank/DDBJ databases">
        <title>Ruegeria sp. nov., isolated from ocean surface water.</title>
        <authorList>
            <person name="He W."/>
            <person name="Wang L."/>
            <person name="Zhang D.-F."/>
        </authorList>
    </citation>
    <scope>NUCLEOTIDE SEQUENCE [LARGE SCALE GENOMIC DNA]</scope>
    <source>
        <strain evidence="5 6">WL0004</strain>
    </source>
</reference>
<dbReference type="Proteomes" id="UP001321014">
    <property type="component" value="Unassembled WGS sequence"/>
</dbReference>
<dbReference type="InterPro" id="IPR018060">
    <property type="entry name" value="HTH_AraC"/>
</dbReference>
<dbReference type="InterPro" id="IPR050204">
    <property type="entry name" value="AraC_XylS_family_regulators"/>
</dbReference>
<dbReference type="Gene3D" id="1.10.10.60">
    <property type="entry name" value="Homeodomain-like"/>
    <property type="match status" value="1"/>
</dbReference>
<dbReference type="EMBL" id="JAOVQN010000009">
    <property type="protein sequence ID" value="MCU9838222.1"/>
    <property type="molecule type" value="Genomic_DNA"/>
</dbReference>
<evidence type="ECO:0000256" key="3">
    <source>
        <dbReference type="ARBA" id="ARBA00023163"/>
    </source>
</evidence>
<keyword evidence="6" id="KW-1185">Reference proteome</keyword>
<dbReference type="SUPFAM" id="SSF52317">
    <property type="entry name" value="Class I glutamine amidotransferase-like"/>
    <property type="match status" value="1"/>
</dbReference>
<keyword evidence="1" id="KW-0805">Transcription regulation</keyword>
<proteinExistence type="predicted"/>
<evidence type="ECO:0000313" key="5">
    <source>
        <dbReference type="EMBL" id="MCU9838222.1"/>
    </source>
</evidence>
<dbReference type="RefSeq" id="WP_263388283.1">
    <property type="nucleotide sequence ID" value="NZ_JAOVQN010000009.1"/>
</dbReference>
<dbReference type="PANTHER" id="PTHR46796">
    <property type="entry name" value="HTH-TYPE TRANSCRIPTIONAL ACTIVATOR RHAS-RELATED"/>
    <property type="match status" value="1"/>
</dbReference>
<dbReference type="SUPFAM" id="SSF46689">
    <property type="entry name" value="Homeodomain-like"/>
    <property type="match status" value="1"/>
</dbReference>
<keyword evidence="3" id="KW-0804">Transcription</keyword>
<dbReference type="Gene3D" id="3.40.50.880">
    <property type="match status" value="1"/>
</dbReference>
<dbReference type="InterPro" id="IPR009057">
    <property type="entry name" value="Homeodomain-like_sf"/>
</dbReference>
<dbReference type="SMART" id="SM00342">
    <property type="entry name" value="HTH_ARAC"/>
    <property type="match status" value="1"/>
</dbReference>
<feature type="domain" description="HTH araC/xylS-type" evidence="4">
    <location>
        <begin position="216"/>
        <end position="314"/>
    </location>
</feature>
<accession>A0ABT2WRD5</accession>
<dbReference type="PROSITE" id="PS01124">
    <property type="entry name" value="HTH_ARAC_FAMILY_2"/>
    <property type="match status" value="1"/>
</dbReference>
<evidence type="ECO:0000259" key="4">
    <source>
        <dbReference type="PROSITE" id="PS01124"/>
    </source>
</evidence>
<name>A0ABT2WRD5_9RHOB</name>
<protein>
    <submittedName>
        <fullName evidence="5">Helix-turn-helix domain-containing protein</fullName>
    </submittedName>
</protein>
<evidence type="ECO:0000256" key="1">
    <source>
        <dbReference type="ARBA" id="ARBA00023015"/>
    </source>
</evidence>
<organism evidence="5 6">
    <name type="scientific">Ruegeria marisflavi</name>
    <dbReference type="NCBI Taxonomy" id="2984152"/>
    <lineage>
        <taxon>Bacteria</taxon>
        <taxon>Pseudomonadati</taxon>
        <taxon>Pseudomonadota</taxon>
        <taxon>Alphaproteobacteria</taxon>
        <taxon>Rhodobacterales</taxon>
        <taxon>Roseobacteraceae</taxon>
        <taxon>Ruegeria</taxon>
    </lineage>
</organism>
<gene>
    <name evidence="5" type="ORF">OEZ49_10635</name>
</gene>
<evidence type="ECO:0000313" key="6">
    <source>
        <dbReference type="Proteomes" id="UP001321014"/>
    </source>
</evidence>
<sequence length="320" mass="34832">MTCCASTGATGLPEPPRHIDIILPEGAAPSSARMLADLFRAANEILPGKPYRISVHRLSAQPGGDPRKWQRRTVIFLGDIHKRWPVADKDSARIHRILSLAPRTVLIGGAVFLLGDTGLAQGRAIAVHPNFSASAREEGLDCGDGSDLTTRNGCISTAISAFAALPVILELIAQDHGAFAAHALGTYLGLKQTQPNRHSRLSLGFLHKARGDRLIDNCLSLMQAHIEKPLKIGELARHQGVSTRKLQRRFLDLIGDGPLTIYRALRIERAQQLLVQTSLPLSEIILATGFGTHSNLARWVRKEYGVSPQTLRQQAFRGAT</sequence>
<dbReference type="PROSITE" id="PS00041">
    <property type="entry name" value="HTH_ARAC_FAMILY_1"/>
    <property type="match status" value="1"/>
</dbReference>